<dbReference type="OMA" id="HFITMSP"/>
<dbReference type="InterPro" id="IPR014710">
    <property type="entry name" value="RmlC-like_jellyroll"/>
</dbReference>
<comment type="caution">
    <text evidence="4">The sequence shown here is derived from an EMBL/GenBank/DDBJ whole genome shotgun (WGS) entry which is preliminary data.</text>
</comment>
<sequence length="614" mass="71902">MVQYKMSNNDSNPPFSLTLFILFFFLSLPAFSSSLKSLKNEEDFFSSDAGYLVRRAQRRALVQTEYGEISSIDVTDGRRGPYHVQFIIMEPNSLFLPVLLHSDMVFYVHTGSGRLNWAHGKDDQINEVPLKQGDIHRLRPGSVFFVQSDLQTERQKLRINAIFANSDDDVFDPTIGAYSSVRDLVRGFDTKILRSAFQVSEDVIKSITNSTDQSAIIHAVPTKKETFWDLEARFLKTFIGASYDGMALNKKKHKKKEKSKTYNIFDEDPDFKNCNGWSLTVNERNSPSLTGSNIGLFMVNLTKGSMMGPHWNPRATEIAVVLQGQGMVRVVCASTAKRSECRNLRFRVHEGDVFAVPMFHPMAQMSYNNDSFVFMGFSTTTRRNYPQFLAGKYSVLQTLNRQVLAVSLNVTNTTIDQLLAAQTESIILDCTSCAEKEEKVMLEEIEKEREEEEAKKREEQRKREEEQRKREEEQRQREEEEARKKEEEEERRKREEEEERRKREEEEEEERRRREEERREEEEQERERQQEEGGEAAEREQEEARRQEEEAESEKEDTRRQQQEEYSKRKEKEAQTEQEEARKQQEEIEGRTRPEEQETEGDQRFDGEAGRREI</sequence>
<feature type="signal peptide" evidence="2">
    <location>
        <begin position="1"/>
        <end position="34"/>
    </location>
</feature>
<accession>A0A2P6RMK4</accession>
<protein>
    <submittedName>
        <fullName evidence="4">Putative rmlC-like jelly roll protein</fullName>
    </submittedName>
</protein>
<dbReference type="InterPro" id="IPR011051">
    <property type="entry name" value="RmlC_Cupin_sf"/>
</dbReference>
<dbReference type="EMBL" id="PDCK01000040">
    <property type="protein sequence ID" value="PRQ47662.1"/>
    <property type="molecule type" value="Genomic_DNA"/>
</dbReference>
<dbReference type="PANTHER" id="PTHR31189">
    <property type="entry name" value="OS03G0336100 PROTEIN-RELATED"/>
    <property type="match status" value="1"/>
</dbReference>
<organism evidence="4 5">
    <name type="scientific">Rosa chinensis</name>
    <name type="common">China rose</name>
    <dbReference type="NCBI Taxonomy" id="74649"/>
    <lineage>
        <taxon>Eukaryota</taxon>
        <taxon>Viridiplantae</taxon>
        <taxon>Streptophyta</taxon>
        <taxon>Embryophyta</taxon>
        <taxon>Tracheophyta</taxon>
        <taxon>Spermatophyta</taxon>
        <taxon>Magnoliopsida</taxon>
        <taxon>eudicotyledons</taxon>
        <taxon>Gunneridae</taxon>
        <taxon>Pentapetalae</taxon>
        <taxon>rosids</taxon>
        <taxon>fabids</taxon>
        <taxon>Rosales</taxon>
        <taxon>Rosaceae</taxon>
        <taxon>Rosoideae</taxon>
        <taxon>Rosoideae incertae sedis</taxon>
        <taxon>Rosa</taxon>
    </lineage>
</organism>
<feature type="region of interest" description="Disordered" evidence="1">
    <location>
        <begin position="445"/>
        <end position="614"/>
    </location>
</feature>
<evidence type="ECO:0000256" key="2">
    <source>
        <dbReference type="SAM" id="SignalP"/>
    </source>
</evidence>
<evidence type="ECO:0000256" key="1">
    <source>
        <dbReference type="SAM" id="MobiDB-lite"/>
    </source>
</evidence>
<keyword evidence="5" id="KW-1185">Reference proteome</keyword>
<dbReference type="PANTHER" id="PTHR31189:SF7">
    <property type="entry name" value="OS03G0197300 PROTEIN"/>
    <property type="match status" value="1"/>
</dbReference>
<gene>
    <name evidence="4" type="ORF">RchiOBHm_Chr2g0102141</name>
</gene>
<feature type="compositionally biased region" description="Basic and acidic residues" evidence="1">
    <location>
        <begin position="525"/>
        <end position="548"/>
    </location>
</feature>
<reference evidence="4 5" key="1">
    <citation type="journal article" date="2018" name="Nat. Genet.">
        <title>The Rosa genome provides new insights in the design of modern roses.</title>
        <authorList>
            <person name="Bendahmane M."/>
        </authorList>
    </citation>
    <scope>NUCLEOTIDE SEQUENCE [LARGE SCALE GENOMIC DNA]</scope>
    <source>
        <strain evidence="5">cv. Old Blush</strain>
    </source>
</reference>
<dbReference type="Pfam" id="PF00190">
    <property type="entry name" value="Cupin_1"/>
    <property type="match status" value="1"/>
</dbReference>
<name>A0A2P6RMK4_ROSCH</name>
<dbReference type="Proteomes" id="UP000238479">
    <property type="component" value="Chromosome 2"/>
</dbReference>
<feature type="domain" description="Cupin type-1" evidence="3">
    <location>
        <begin position="51"/>
        <end position="205"/>
    </location>
</feature>
<proteinExistence type="predicted"/>
<keyword evidence="2" id="KW-0732">Signal</keyword>
<dbReference type="CDD" id="cd02244">
    <property type="entry name" value="cupin_7S_vicilin-like_N"/>
    <property type="match status" value="1"/>
</dbReference>
<dbReference type="SUPFAM" id="SSF51182">
    <property type="entry name" value="RmlC-like cupins"/>
    <property type="match status" value="1"/>
</dbReference>
<dbReference type="Gramene" id="PRQ47662">
    <property type="protein sequence ID" value="PRQ47662"/>
    <property type="gene ID" value="RchiOBHm_Chr2g0102141"/>
</dbReference>
<evidence type="ECO:0000313" key="4">
    <source>
        <dbReference type="EMBL" id="PRQ47662.1"/>
    </source>
</evidence>
<feature type="compositionally biased region" description="Basic and acidic residues" evidence="1">
    <location>
        <begin position="445"/>
        <end position="517"/>
    </location>
</feature>
<dbReference type="CDD" id="cd02245">
    <property type="entry name" value="cupin_7S_vicilin-like_C"/>
    <property type="match status" value="1"/>
</dbReference>
<evidence type="ECO:0000313" key="5">
    <source>
        <dbReference type="Proteomes" id="UP000238479"/>
    </source>
</evidence>
<evidence type="ECO:0000259" key="3">
    <source>
        <dbReference type="SMART" id="SM00835"/>
    </source>
</evidence>
<dbReference type="OrthoDB" id="1932894at2759"/>
<dbReference type="SMART" id="SM00835">
    <property type="entry name" value="Cupin_1"/>
    <property type="match status" value="2"/>
</dbReference>
<dbReference type="AlphaFoldDB" id="A0A2P6RMK4"/>
<feature type="chain" id="PRO_5015190823" evidence="2">
    <location>
        <begin position="35"/>
        <end position="614"/>
    </location>
</feature>
<dbReference type="InterPro" id="IPR050253">
    <property type="entry name" value="Seed_Storage-Functional"/>
</dbReference>
<dbReference type="Gene3D" id="2.60.120.10">
    <property type="entry name" value="Jelly Rolls"/>
    <property type="match status" value="2"/>
</dbReference>
<dbReference type="InterPro" id="IPR006045">
    <property type="entry name" value="Cupin_1"/>
</dbReference>
<feature type="domain" description="Cupin type-1" evidence="3">
    <location>
        <begin position="262"/>
        <end position="416"/>
    </location>
</feature>
<feature type="compositionally biased region" description="Basic and acidic residues" evidence="1">
    <location>
        <begin position="556"/>
        <end position="614"/>
    </location>
</feature>